<dbReference type="Gene3D" id="3.40.800.20">
    <property type="entry name" value="Histone deacetylase domain"/>
    <property type="match status" value="1"/>
</dbReference>
<dbReference type="AlphaFoldDB" id="A0A9P4MVV2"/>
<organism evidence="3 4">
    <name type="scientific">Delitschia confertaspora ATCC 74209</name>
    <dbReference type="NCBI Taxonomy" id="1513339"/>
    <lineage>
        <taxon>Eukaryota</taxon>
        <taxon>Fungi</taxon>
        <taxon>Dikarya</taxon>
        <taxon>Ascomycota</taxon>
        <taxon>Pezizomycotina</taxon>
        <taxon>Dothideomycetes</taxon>
        <taxon>Pleosporomycetidae</taxon>
        <taxon>Pleosporales</taxon>
        <taxon>Delitschiaceae</taxon>
        <taxon>Delitschia</taxon>
    </lineage>
</organism>
<sequence length="1120" mass="121119">MRLGWQRLSIRTASNTPHPTSPVPSSPRFISNPFSSSSPGLPPTPGRRSSSVMSFSRSGTPAMRRKSSNQSLRADGPGTPRITSSRRPSFNPSPATPLLPRSPLPPPMEEKPPLRACDIADECFSKEIGIHHGPESTTTSGTVVIVHDQCYGHRFSRPNSNKSTLSMIVERPERILASVLGISSAYVLLGGRHSEGNNAPEVGERLSERIPFKILKTSRVVDITSPVVTNVHGVKWMEELKTMCLSAEKKLAANGKELSREGHSVKEQLHEGDLYLCPESLNAFQGALGGVLDAVDAVFQGTSTGAGPSRAFACVRPPGHHCSADFPSGFCWINNVHIGIEHAALAHGLTHAAIIDFDLHHGDGSQAITWTRNKKVAKAAKNVAASKKTSIGYFSLHDINSYPCEWGEDDKVQAASLCIDNAHGQSIWNVHLQTWKSKDEFWKLYEDKYLVLLEKARQYLKHHTLRLLDSSRAAPKAAIFVSAGFDASEWESQGMQRHKVNVPTEFYARFTRDVVRLAEEGGTGVDGRVISVLEGGYSDRALTSGVLSHISGLTDGQVRTTSTTSEKGLGHEIGPRVGNLSLDDEAISPTTKTEETFVAYSPEWWSESRLSELEGYVNPPPAVVPKKPRMVMLPNFSSPTQSFTAKVVDPSKVHRTVSGKWVSASPSRVGTPSPPIVDWATASIALSKLLIPSDLRVKKEKPVPVLVQVPTSGRQLRGKKTVNTYVEPVSKVGAAASRPESRANRRKTIADLPLATTEAPATRIGSGGGERSSVAPTQSVANGPQARKPRATAATAPPSAYAHETQNVSQTKVPLDDMEKLTSDLKRVNLNPLKWAHREEEKARDEAKSEASKKKTAAKTTVGRKPPVPRPPRATGMAAKKPVKGSKPSKPTSSAEMVLDAAITPPEQPKIELVSNAPVEQPQPVQPALILNPHQITVLQRQSSGAPIDPSMELTELDFSPEQLPKTMFTTSVKPLEMVTSPPRLDTPPPPPPATIPQLHSYTSYTLGNKSSILEVVMSSGSTPRAPLEEMQSQRSNANMEQAAPGMPLSPSSKPQDLPRWTANGVIPFAPRPDGASVAAVSREDQDRAVDETKDSVVADQDDISVVQEDIWAVPDTPAR</sequence>
<dbReference type="InterPro" id="IPR023696">
    <property type="entry name" value="Ureohydrolase_dom_sf"/>
</dbReference>
<dbReference type="FunFam" id="3.40.800.20:FF:000011">
    <property type="entry name" value="Histone deacetylase HOS3"/>
    <property type="match status" value="1"/>
</dbReference>
<dbReference type="InterPro" id="IPR023801">
    <property type="entry name" value="His_deacetylse_dom"/>
</dbReference>
<evidence type="ECO:0000259" key="2">
    <source>
        <dbReference type="Pfam" id="PF00850"/>
    </source>
</evidence>
<accession>A0A9P4MVV2</accession>
<feature type="region of interest" description="Disordered" evidence="1">
    <location>
        <begin position="1"/>
        <end position="113"/>
    </location>
</feature>
<feature type="region of interest" description="Disordered" evidence="1">
    <location>
        <begin position="1020"/>
        <end position="1097"/>
    </location>
</feature>
<dbReference type="SUPFAM" id="SSF52768">
    <property type="entry name" value="Arginase/deacetylase"/>
    <property type="match status" value="1"/>
</dbReference>
<name>A0A9P4MVV2_9PLEO</name>
<protein>
    <submittedName>
        <fullName evidence="3">Arginase/deacetylase</fullName>
    </submittedName>
</protein>
<feature type="region of interest" description="Disordered" evidence="1">
    <location>
        <begin position="733"/>
        <end position="814"/>
    </location>
</feature>
<dbReference type="InterPro" id="IPR053244">
    <property type="entry name" value="HDAC_HD_type_1"/>
</dbReference>
<feature type="compositionally biased region" description="Basic and acidic residues" evidence="1">
    <location>
        <begin position="836"/>
        <end position="853"/>
    </location>
</feature>
<evidence type="ECO:0000313" key="3">
    <source>
        <dbReference type="EMBL" id="KAF2198365.1"/>
    </source>
</evidence>
<evidence type="ECO:0000256" key="1">
    <source>
        <dbReference type="SAM" id="MobiDB-lite"/>
    </source>
</evidence>
<feature type="compositionally biased region" description="Low complexity" evidence="1">
    <location>
        <begin position="885"/>
        <end position="895"/>
    </location>
</feature>
<feature type="compositionally biased region" description="Low complexity" evidence="1">
    <location>
        <begin position="791"/>
        <end position="802"/>
    </location>
</feature>
<feature type="compositionally biased region" description="Low complexity" evidence="1">
    <location>
        <begin position="26"/>
        <end position="39"/>
    </location>
</feature>
<dbReference type="PANTHER" id="PTHR47558">
    <property type="entry name" value="HISTONE DEACETYLASE HOS3"/>
    <property type="match status" value="1"/>
</dbReference>
<keyword evidence="4" id="KW-1185">Reference proteome</keyword>
<dbReference type="InterPro" id="IPR000286">
    <property type="entry name" value="HDACs"/>
</dbReference>
<dbReference type="CDD" id="cd09998">
    <property type="entry name" value="HDAC_Hos3"/>
    <property type="match status" value="1"/>
</dbReference>
<gene>
    <name evidence="3" type="ORF">GQ43DRAFT_451029</name>
</gene>
<evidence type="ECO:0000313" key="4">
    <source>
        <dbReference type="Proteomes" id="UP000799536"/>
    </source>
</evidence>
<reference evidence="3" key="1">
    <citation type="journal article" date="2020" name="Stud. Mycol.">
        <title>101 Dothideomycetes genomes: a test case for predicting lifestyles and emergence of pathogens.</title>
        <authorList>
            <person name="Haridas S."/>
            <person name="Albert R."/>
            <person name="Binder M."/>
            <person name="Bloem J."/>
            <person name="Labutti K."/>
            <person name="Salamov A."/>
            <person name="Andreopoulos B."/>
            <person name="Baker S."/>
            <person name="Barry K."/>
            <person name="Bills G."/>
            <person name="Bluhm B."/>
            <person name="Cannon C."/>
            <person name="Castanera R."/>
            <person name="Culley D."/>
            <person name="Daum C."/>
            <person name="Ezra D."/>
            <person name="Gonzalez J."/>
            <person name="Henrissat B."/>
            <person name="Kuo A."/>
            <person name="Liang C."/>
            <person name="Lipzen A."/>
            <person name="Lutzoni F."/>
            <person name="Magnuson J."/>
            <person name="Mondo S."/>
            <person name="Nolan M."/>
            <person name="Ohm R."/>
            <person name="Pangilinan J."/>
            <person name="Park H.-J."/>
            <person name="Ramirez L."/>
            <person name="Alfaro M."/>
            <person name="Sun H."/>
            <person name="Tritt A."/>
            <person name="Yoshinaga Y."/>
            <person name="Zwiers L.-H."/>
            <person name="Turgeon B."/>
            <person name="Goodwin S."/>
            <person name="Spatafora J."/>
            <person name="Crous P."/>
            <person name="Grigoriev I."/>
        </authorList>
    </citation>
    <scope>NUCLEOTIDE SEQUENCE</scope>
    <source>
        <strain evidence="3">ATCC 74209</strain>
    </source>
</reference>
<feature type="compositionally biased region" description="Polar residues" evidence="1">
    <location>
        <begin position="1031"/>
        <end position="1040"/>
    </location>
</feature>
<dbReference type="GO" id="GO:0010468">
    <property type="term" value="P:regulation of gene expression"/>
    <property type="evidence" value="ECO:0007669"/>
    <property type="project" value="UniProtKB-ARBA"/>
</dbReference>
<dbReference type="Pfam" id="PF00850">
    <property type="entry name" value="Hist_deacetyl"/>
    <property type="match status" value="1"/>
</dbReference>
<feature type="compositionally biased region" description="Low complexity" evidence="1">
    <location>
        <begin position="46"/>
        <end position="58"/>
    </location>
</feature>
<feature type="compositionally biased region" description="Basic and acidic residues" evidence="1">
    <location>
        <begin position="1082"/>
        <end position="1097"/>
    </location>
</feature>
<feature type="domain" description="Histone deacetylase" evidence="2">
    <location>
        <begin position="220"/>
        <end position="552"/>
    </location>
</feature>
<dbReference type="OrthoDB" id="5232919at2759"/>
<dbReference type="PRINTS" id="PR01270">
    <property type="entry name" value="HDASUPER"/>
</dbReference>
<proteinExistence type="predicted"/>
<dbReference type="GO" id="GO:0004407">
    <property type="term" value="F:histone deacetylase activity"/>
    <property type="evidence" value="ECO:0007669"/>
    <property type="project" value="TreeGrafter"/>
</dbReference>
<feature type="compositionally biased region" description="Polar residues" evidence="1">
    <location>
        <begin position="81"/>
        <end position="90"/>
    </location>
</feature>
<dbReference type="PANTHER" id="PTHR47558:SF1">
    <property type="entry name" value="HISTONE DEACETYLASE HOS3"/>
    <property type="match status" value="1"/>
</dbReference>
<feature type="compositionally biased region" description="Pro residues" evidence="1">
    <location>
        <begin position="94"/>
        <end position="107"/>
    </location>
</feature>
<dbReference type="Proteomes" id="UP000799536">
    <property type="component" value="Unassembled WGS sequence"/>
</dbReference>
<dbReference type="InterPro" id="IPR037138">
    <property type="entry name" value="His_deacetylse_dom_sf"/>
</dbReference>
<comment type="caution">
    <text evidence="3">The sequence shown here is derived from an EMBL/GenBank/DDBJ whole genome shotgun (WGS) entry which is preliminary data.</text>
</comment>
<dbReference type="EMBL" id="ML994149">
    <property type="protein sequence ID" value="KAF2198365.1"/>
    <property type="molecule type" value="Genomic_DNA"/>
</dbReference>
<feature type="region of interest" description="Disordered" evidence="1">
    <location>
        <begin position="836"/>
        <end position="895"/>
    </location>
</feature>
<dbReference type="GO" id="GO:0005634">
    <property type="term" value="C:nucleus"/>
    <property type="evidence" value="ECO:0007669"/>
    <property type="project" value="TreeGrafter"/>
</dbReference>